<name>A6EVV7_9GAMM</name>
<accession>A6EVV7</accession>
<reference evidence="1 2" key="1">
    <citation type="submission" date="2007-06" db="EMBL/GenBank/DDBJ databases">
        <authorList>
            <person name="Green D."/>
            <person name="Ferriera S."/>
            <person name="Johnson J."/>
            <person name="Kravitz S."/>
            <person name="Beeson K."/>
            <person name="Sutton G."/>
            <person name="Rogers Y.-H."/>
            <person name="Friedman R."/>
            <person name="Frazier M."/>
            <person name="Venter J.C."/>
        </authorList>
    </citation>
    <scope>NUCLEOTIDE SEQUENCE [LARGE SCALE GENOMIC DNA]</scope>
    <source>
        <strain evidence="1 2">DG893</strain>
    </source>
</reference>
<sequence length="48" mass="5671">MTLMIKITGFRFLKGRSSRLNRETASEYMRLGAFARWNPQCVRVLQVH</sequence>
<evidence type="ECO:0000313" key="1">
    <source>
        <dbReference type="EMBL" id="EDM49144.1"/>
    </source>
</evidence>
<dbReference type="EMBL" id="ABCP01000002">
    <property type="protein sequence ID" value="EDM49144.1"/>
    <property type="molecule type" value="Genomic_DNA"/>
</dbReference>
<protein>
    <submittedName>
        <fullName evidence="1">Uncharacterized protein</fullName>
    </submittedName>
</protein>
<evidence type="ECO:0000313" key="2">
    <source>
        <dbReference type="Proteomes" id="UP000005856"/>
    </source>
</evidence>
<keyword evidence="2" id="KW-1185">Reference proteome</keyword>
<comment type="caution">
    <text evidence="1">The sequence shown here is derived from an EMBL/GenBank/DDBJ whole genome shotgun (WGS) entry which is preliminary data.</text>
</comment>
<dbReference type="Proteomes" id="UP000005856">
    <property type="component" value="Unassembled WGS sequence"/>
</dbReference>
<proteinExistence type="predicted"/>
<gene>
    <name evidence="1" type="ORF">MDG893_07100</name>
</gene>
<organism evidence="1 2">
    <name type="scientific">Marinobacter algicola DG893</name>
    <dbReference type="NCBI Taxonomy" id="443152"/>
    <lineage>
        <taxon>Bacteria</taxon>
        <taxon>Pseudomonadati</taxon>
        <taxon>Pseudomonadota</taxon>
        <taxon>Gammaproteobacteria</taxon>
        <taxon>Pseudomonadales</taxon>
        <taxon>Marinobacteraceae</taxon>
        <taxon>Marinobacter</taxon>
    </lineage>
</organism>
<dbReference type="STRING" id="443152.MDG893_07100"/>
<dbReference type="AlphaFoldDB" id="A6EVV7"/>